<dbReference type="AlphaFoldDB" id="A0A931AX72"/>
<reference evidence="3" key="1">
    <citation type="submission" date="2020-11" db="EMBL/GenBank/DDBJ databases">
        <title>Halonatronomonas betainensis gen. nov., sp. nov. a novel haloalkaliphilic representative of the family Halanaerobiacae capable of betaine degradation.</title>
        <authorList>
            <person name="Boltyanskaya Y."/>
            <person name="Kevbrin V."/>
            <person name="Detkova E."/>
            <person name="Grouzdev D.S."/>
            <person name="Koziaeva V."/>
            <person name="Zhilina T."/>
        </authorList>
    </citation>
    <scope>NUCLEOTIDE SEQUENCE</scope>
    <source>
        <strain evidence="3">Z-7014</strain>
    </source>
</reference>
<sequence>MKLPFDKKEYLSRLKQVKESMDRSGIRVLIVNHPANMNYLTGYDGWSFYVPQGVIVFIDKDEPVWYGREQDSNGARLTTWLSEKNIYGYQDDYVQSLVKHPISFAVEIINEIEPKPYKIGVEMDSYYFNPRSYNLLQEEVVNAEVVDATRLVPLVRQIKSDTELEYMKDAARIVEKVMDKAMENIKPGIREGDAAAEVYRAQIKGTDEFTGDYPAIAPIMPSGKRTSTAHLTWADREYEQGDVVLLELAGCRYKYHAPLSRTVYIGEPPEDLVEISKVVIAGVEKVLDFIEPGKTCEEVEAYWREAISGSKVVKESRVGYSYGLNYPPDWGEQTASLRPGDKTVLKPNMTFHFMPGIWLDDYGFENSEPIYITEDGCECFVDFPRKLFTI</sequence>
<dbReference type="CDD" id="cd01066">
    <property type="entry name" value="APP_MetAP"/>
    <property type="match status" value="1"/>
</dbReference>
<keyword evidence="4" id="KW-1185">Reference proteome</keyword>
<comment type="caution">
    <text evidence="3">The sequence shown here is derived from an EMBL/GenBank/DDBJ whole genome shotgun (WGS) entry which is preliminary data.</text>
</comment>
<feature type="domain" description="Creatinase N-terminal" evidence="2">
    <location>
        <begin position="13"/>
        <end position="158"/>
    </location>
</feature>
<dbReference type="EMBL" id="JADPIE010000002">
    <property type="protein sequence ID" value="MBF8436463.1"/>
    <property type="molecule type" value="Genomic_DNA"/>
</dbReference>
<proteinExistence type="predicted"/>
<dbReference type="PANTHER" id="PTHR46112:SF2">
    <property type="entry name" value="XAA-PRO AMINOPEPTIDASE P-RELATED"/>
    <property type="match status" value="1"/>
</dbReference>
<evidence type="ECO:0000313" key="3">
    <source>
        <dbReference type="EMBL" id="MBF8436463.1"/>
    </source>
</evidence>
<dbReference type="InterPro" id="IPR000587">
    <property type="entry name" value="Creatinase_N"/>
</dbReference>
<gene>
    <name evidence="3" type="ORF">I0Q91_05190</name>
</gene>
<dbReference type="InterPro" id="IPR029149">
    <property type="entry name" value="Creatin/AminoP/Spt16_N"/>
</dbReference>
<dbReference type="SUPFAM" id="SSF55920">
    <property type="entry name" value="Creatinase/aminopeptidase"/>
    <property type="match status" value="1"/>
</dbReference>
<dbReference type="Proteomes" id="UP000621436">
    <property type="component" value="Unassembled WGS sequence"/>
</dbReference>
<accession>A0A931AX72</accession>
<dbReference type="PANTHER" id="PTHR46112">
    <property type="entry name" value="AMINOPEPTIDASE"/>
    <property type="match status" value="1"/>
</dbReference>
<protein>
    <submittedName>
        <fullName evidence="3">M24 family metallopeptidase</fullName>
    </submittedName>
</protein>
<evidence type="ECO:0000313" key="4">
    <source>
        <dbReference type="Proteomes" id="UP000621436"/>
    </source>
</evidence>
<dbReference type="InterPro" id="IPR036005">
    <property type="entry name" value="Creatinase/aminopeptidase-like"/>
</dbReference>
<feature type="domain" description="Peptidase M24" evidence="1">
    <location>
        <begin position="165"/>
        <end position="373"/>
    </location>
</feature>
<organism evidence="3 4">
    <name type="scientific">Halonatronomonas betaini</name>
    <dbReference type="NCBI Taxonomy" id="2778430"/>
    <lineage>
        <taxon>Bacteria</taxon>
        <taxon>Bacillati</taxon>
        <taxon>Bacillota</taxon>
        <taxon>Clostridia</taxon>
        <taxon>Halanaerobiales</taxon>
        <taxon>Halarsenatibacteraceae</taxon>
        <taxon>Halonatronomonas</taxon>
    </lineage>
</organism>
<evidence type="ECO:0000259" key="1">
    <source>
        <dbReference type="Pfam" id="PF00557"/>
    </source>
</evidence>
<dbReference type="InterPro" id="IPR000994">
    <property type="entry name" value="Pept_M24"/>
</dbReference>
<dbReference type="Pfam" id="PF00557">
    <property type="entry name" value="Peptidase_M24"/>
    <property type="match status" value="1"/>
</dbReference>
<evidence type="ECO:0000259" key="2">
    <source>
        <dbReference type="Pfam" id="PF01321"/>
    </source>
</evidence>
<dbReference type="Gene3D" id="3.90.230.10">
    <property type="entry name" value="Creatinase/methionine aminopeptidase superfamily"/>
    <property type="match status" value="1"/>
</dbReference>
<dbReference type="SUPFAM" id="SSF53092">
    <property type="entry name" value="Creatinase/prolidase N-terminal domain"/>
    <property type="match status" value="1"/>
</dbReference>
<dbReference type="Pfam" id="PF01321">
    <property type="entry name" value="Creatinase_N"/>
    <property type="match status" value="1"/>
</dbReference>
<name>A0A931AX72_9FIRM</name>
<dbReference type="RefSeq" id="WP_270453356.1">
    <property type="nucleotide sequence ID" value="NZ_JADPIE010000002.1"/>
</dbReference>
<dbReference type="InterPro" id="IPR050659">
    <property type="entry name" value="Peptidase_M24B"/>
</dbReference>
<dbReference type="Gene3D" id="3.40.350.10">
    <property type="entry name" value="Creatinase/prolidase N-terminal domain"/>
    <property type="match status" value="1"/>
</dbReference>